<sequence>MRRHLRAFVRLLRLPAAVEVHDSDISAYTYERTLMMEQRSAMLRQMRLSEAERQREAQLVKERSWRPRLSSAGSEDEEDTEATRVHLTWSRPRRGQPGPDLLGPRPGARNVRRMHTAVRLNEAMVARSQGARLVLLNLPPPPRRPRAHDNCIPPPGGRRDRARGGAEGSRGLRPASLPASCLRPASIAAFHLHVLRPASVAASLPASCLPACVLPP</sequence>
<evidence type="ECO:0000313" key="3">
    <source>
        <dbReference type="Proteomes" id="UP000694424"/>
    </source>
</evidence>
<dbReference type="Ensembl" id="ENSAOWT00000010277.1">
    <property type="protein sequence ID" value="ENSAOWP00000009062.1"/>
    <property type="gene ID" value="ENSAOWG00000006230.1"/>
</dbReference>
<evidence type="ECO:0000313" key="2">
    <source>
        <dbReference type="Ensembl" id="ENSAOWP00000009062.1"/>
    </source>
</evidence>
<feature type="region of interest" description="Disordered" evidence="1">
    <location>
        <begin position="137"/>
        <end position="175"/>
    </location>
</feature>
<feature type="region of interest" description="Disordered" evidence="1">
    <location>
        <begin position="64"/>
        <end position="108"/>
    </location>
</feature>
<reference evidence="2" key="1">
    <citation type="submission" date="2025-08" db="UniProtKB">
        <authorList>
            <consortium name="Ensembl"/>
        </authorList>
    </citation>
    <scope>IDENTIFICATION</scope>
</reference>
<name>A0A8B9PEZ5_APTOW</name>
<organism evidence="2 3">
    <name type="scientific">Apteryx owenii</name>
    <name type="common">Little spotted kiwi</name>
    <dbReference type="NCBI Taxonomy" id="8824"/>
    <lineage>
        <taxon>Eukaryota</taxon>
        <taxon>Metazoa</taxon>
        <taxon>Chordata</taxon>
        <taxon>Craniata</taxon>
        <taxon>Vertebrata</taxon>
        <taxon>Euteleostomi</taxon>
        <taxon>Archelosauria</taxon>
        <taxon>Archosauria</taxon>
        <taxon>Dinosauria</taxon>
        <taxon>Saurischia</taxon>
        <taxon>Theropoda</taxon>
        <taxon>Coelurosauria</taxon>
        <taxon>Aves</taxon>
        <taxon>Palaeognathae</taxon>
        <taxon>Apterygiformes</taxon>
        <taxon>Apterygidae</taxon>
        <taxon>Apteryx</taxon>
    </lineage>
</organism>
<accession>A0A8B9PEZ5</accession>
<evidence type="ECO:0000256" key="1">
    <source>
        <dbReference type="SAM" id="MobiDB-lite"/>
    </source>
</evidence>
<dbReference type="Proteomes" id="UP000694424">
    <property type="component" value="Unplaced"/>
</dbReference>
<protein>
    <submittedName>
        <fullName evidence="2">Uncharacterized protein</fullName>
    </submittedName>
</protein>
<keyword evidence="3" id="KW-1185">Reference proteome</keyword>
<proteinExistence type="predicted"/>
<reference evidence="2" key="2">
    <citation type="submission" date="2025-09" db="UniProtKB">
        <authorList>
            <consortium name="Ensembl"/>
        </authorList>
    </citation>
    <scope>IDENTIFICATION</scope>
</reference>
<dbReference type="AlphaFoldDB" id="A0A8B9PEZ5"/>